<evidence type="ECO:0000313" key="1">
    <source>
        <dbReference type="EMBL" id="OGC30682.1"/>
    </source>
</evidence>
<dbReference type="AlphaFoldDB" id="A0A1F4TD48"/>
<organism evidence="1 2">
    <name type="scientific">candidate division WOR-1 bacterium RIFOXYB2_FULL_48_7</name>
    <dbReference type="NCBI Taxonomy" id="1802583"/>
    <lineage>
        <taxon>Bacteria</taxon>
        <taxon>Bacillati</taxon>
        <taxon>Saganbacteria</taxon>
    </lineage>
</organism>
<gene>
    <name evidence="1" type="ORF">A2311_01720</name>
</gene>
<comment type="caution">
    <text evidence="1">The sequence shown here is derived from an EMBL/GenBank/DDBJ whole genome shotgun (WGS) entry which is preliminary data.</text>
</comment>
<evidence type="ECO:0000313" key="2">
    <source>
        <dbReference type="Proteomes" id="UP000178951"/>
    </source>
</evidence>
<accession>A0A1F4TD48</accession>
<dbReference type="Proteomes" id="UP000178951">
    <property type="component" value="Unassembled WGS sequence"/>
</dbReference>
<proteinExistence type="predicted"/>
<dbReference type="EMBL" id="MEUF01000088">
    <property type="protein sequence ID" value="OGC30682.1"/>
    <property type="molecule type" value="Genomic_DNA"/>
</dbReference>
<protein>
    <submittedName>
        <fullName evidence="1">Uncharacterized protein</fullName>
    </submittedName>
</protein>
<reference evidence="1 2" key="1">
    <citation type="journal article" date="2016" name="Nat. Commun.">
        <title>Thousands of microbial genomes shed light on interconnected biogeochemical processes in an aquifer system.</title>
        <authorList>
            <person name="Anantharaman K."/>
            <person name="Brown C.T."/>
            <person name="Hug L.A."/>
            <person name="Sharon I."/>
            <person name="Castelle C.J."/>
            <person name="Probst A.J."/>
            <person name="Thomas B.C."/>
            <person name="Singh A."/>
            <person name="Wilkins M.J."/>
            <person name="Karaoz U."/>
            <person name="Brodie E.L."/>
            <person name="Williams K.H."/>
            <person name="Hubbard S.S."/>
            <person name="Banfield J.F."/>
        </authorList>
    </citation>
    <scope>NUCLEOTIDE SEQUENCE [LARGE SCALE GENOMIC DNA]</scope>
</reference>
<sequence>MPTIQGYLAGIDFQQKDFIGTIALRNEELALPDGSKAALGMDDGHWVLIHQQSPGAPFVVFEYNLHDKKITVDKKPGAKEDIKQFKRLVGYFFSHARIEELVTILPPEN</sequence>
<name>A0A1F4TD48_UNCSA</name>